<protein>
    <submittedName>
        <fullName evidence="4">TetR family transcriptional regulator</fullName>
    </submittedName>
</protein>
<evidence type="ECO:0000259" key="3">
    <source>
        <dbReference type="PROSITE" id="PS50977"/>
    </source>
</evidence>
<evidence type="ECO:0000256" key="1">
    <source>
        <dbReference type="ARBA" id="ARBA00023125"/>
    </source>
</evidence>
<dbReference type="GO" id="GO:0003677">
    <property type="term" value="F:DNA binding"/>
    <property type="evidence" value="ECO:0007669"/>
    <property type="project" value="UniProtKB-UniRule"/>
</dbReference>
<accession>A0AAW3MFP7</accession>
<keyword evidence="1 2" id="KW-0238">DNA-binding</keyword>
<organism evidence="4 5">
    <name type="scientific">Exiguobacterium indicum</name>
    <dbReference type="NCBI Taxonomy" id="296995"/>
    <lineage>
        <taxon>Bacteria</taxon>
        <taxon>Bacillati</taxon>
        <taxon>Bacillota</taxon>
        <taxon>Bacilli</taxon>
        <taxon>Bacillales</taxon>
        <taxon>Bacillales Family XII. Incertae Sedis</taxon>
        <taxon>Exiguobacterium</taxon>
    </lineage>
</organism>
<reference evidence="4 5" key="1">
    <citation type="journal article" date="2016" name="Front. Microbiol.">
        <title>Genomic Resource of Rice Seed Associated Bacteria.</title>
        <authorList>
            <person name="Midha S."/>
            <person name="Bansal K."/>
            <person name="Sharma S."/>
            <person name="Kumar N."/>
            <person name="Patil P.P."/>
            <person name="Chaudhry V."/>
            <person name="Patil P.B."/>
        </authorList>
    </citation>
    <scope>NUCLEOTIDE SEQUENCE [LARGE SCALE GENOMIC DNA]</scope>
    <source>
        <strain evidence="4 5">RSA11</strain>
    </source>
</reference>
<dbReference type="Pfam" id="PF00440">
    <property type="entry name" value="TetR_N"/>
    <property type="match status" value="1"/>
</dbReference>
<feature type="DNA-binding region" description="H-T-H motif" evidence="2">
    <location>
        <begin position="33"/>
        <end position="52"/>
    </location>
</feature>
<dbReference type="EMBL" id="LDQV01000018">
    <property type="protein sequence ID" value="KTR27084.1"/>
    <property type="molecule type" value="Genomic_DNA"/>
</dbReference>
<feature type="domain" description="HTH tetR-type" evidence="3">
    <location>
        <begin position="9"/>
        <end position="70"/>
    </location>
</feature>
<dbReference type="PANTHER" id="PTHR43479:SF11">
    <property type="entry name" value="ACREF_ENVCD OPERON REPRESSOR-RELATED"/>
    <property type="match status" value="1"/>
</dbReference>
<dbReference type="SUPFAM" id="SSF46689">
    <property type="entry name" value="Homeodomain-like"/>
    <property type="match status" value="1"/>
</dbReference>
<dbReference type="AlphaFoldDB" id="A0AAW3MFP7"/>
<evidence type="ECO:0000256" key="2">
    <source>
        <dbReference type="PROSITE-ProRule" id="PRU00335"/>
    </source>
</evidence>
<dbReference type="PROSITE" id="PS50977">
    <property type="entry name" value="HTH_TETR_2"/>
    <property type="match status" value="1"/>
</dbReference>
<dbReference type="PANTHER" id="PTHR43479">
    <property type="entry name" value="ACREF/ENVCD OPERON REPRESSOR-RELATED"/>
    <property type="match status" value="1"/>
</dbReference>
<dbReference type="InterPro" id="IPR009057">
    <property type="entry name" value="Homeodomain-like_sf"/>
</dbReference>
<evidence type="ECO:0000313" key="5">
    <source>
        <dbReference type="Proteomes" id="UP000072605"/>
    </source>
</evidence>
<dbReference type="InterPro" id="IPR001647">
    <property type="entry name" value="HTH_TetR"/>
</dbReference>
<evidence type="ECO:0000313" key="4">
    <source>
        <dbReference type="EMBL" id="KTR27084.1"/>
    </source>
</evidence>
<name>A0AAW3MFP7_9BACL</name>
<dbReference type="Gene3D" id="1.10.357.10">
    <property type="entry name" value="Tetracycline Repressor, domain 2"/>
    <property type="match status" value="1"/>
</dbReference>
<sequence>MNGFEKRTEEKKKQILDTAFRLMNQQDGHKTMTVNELAKQANVAKTTIFKYFGNKEALVQEVYKRFITEMSTSVEVILSKNESFEKTLLEISFNKLRFLKNLDESFYLEMMRQITTKQDDGLSVLVEKFASDSHAMMLDLFHRGRKEQKIDLKYSDEFLLLYFQTLAEGLSHPQIYEQLLPYMSNFSEVIIKGISPR</sequence>
<dbReference type="Proteomes" id="UP000072605">
    <property type="component" value="Unassembled WGS sequence"/>
</dbReference>
<gene>
    <name evidence="4" type="ORF">RSA11_07310</name>
</gene>
<dbReference type="RefSeq" id="WP_058713512.1">
    <property type="nucleotide sequence ID" value="NZ_LDQV01000018.1"/>
</dbReference>
<dbReference type="InterPro" id="IPR050624">
    <property type="entry name" value="HTH-type_Tx_Regulator"/>
</dbReference>
<proteinExistence type="predicted"/>
<comment type="caution">
    <text evidence="4">The sequence shown here is derived from an EMBL/GenBank/DDBJ whole genome shotgun (WGS) entry which is preliminary data.</text>
</comment>